<organism evidence="2">
    <name type="scientific">Puccinia triticina (isolate 1-1 / race 1 (BBBD))</name>
    <name type="common">Brown leaf rust fungus</name>
    <dbReference type="NCBI Taxonomy" id="630390"/>
    <lineage>
        <taxon>Eukaryota</taxon>
        <taxon>Fungi</taxon>
        <taxon>Dikarya</taxon>
        <taxon>Basidiomycota</taxon>
        <taxon>Pucciniomycotina</taxon>
        <taxon>Pucciniomycetes</taxon>
        <taxon>Pucciniales</taxon>
        <taxon>Pucciniaceae</taxon>
        <taxon>Puccinia</taxon>
    </lineage>
</organism>
<feature type="region of interest" description="Disordered" evidence="1">
    <location>
        <begin position="171"/>
        <end position="191"/>
    </location>
</feature>
<reference evidence="3" key="4">
    <citation type="submission" date="2025-05" db="UniProtKB">
        <authorList>
            <consortium name="EnsemblFungi"/>
        </authorList>
    </citation>
    <scope>IDENTIFICATION</scope>
    <source>
        <strain evidence="3">isolate 1-1 / race 1 (BBBD)</strain>
    </source>
</reference>
<dbReference type="AlphaFoldDB" id="A0A180G403"/>
<protein>
    <submittedName>
        <fullName evidence="2 3">Uncharacterized protein</fullName>
    </submittedName>
</protein>
<sequence>MEDSIEHAPPVAQVDRELNLDREAAWQERQHISSAASATEADVTSESIIANEDHEATPPPESSSRAATAWYPFQPIVKGKRTNRKKPLTRQKALSEIYRKTYPKTTFKNWERVIGNKQVSTTKGKEEAAEALTKQNKNIKWGKKNSEETELRVTNNFSNLKAKEKIVQDLTGKTKTSPKKRKPPLTRVPAKEKTEPLKAGLLTEEKMRHSFYAKYDDTVWGWIYGGTTYAMEDWHQESQLEEQSRISNFARELASEIEESDHQSQHSGVDTTSIINRNALKFANLLFIINLRLIRSLKTMPDTYYLEEHA</sequence>
<dbReference type="EMBL" id="ADAS02000464">
    <property type="protein sequence ID" value="OAV87330.1"/>
    <property type="molecule type" value="Genomic_DNA"/>
</dbReference>
<proteinExistence type="predicted"/>
<evidence type="ECO:0000313" key="2">
    <source>
        <dbReference type="EMBL" id="OAV87330.1"/>
    </source>
</evidence>
<dbReference type="EnsemblFungi" id="PTTG_29472-t43_1">
    <property type="protein sequence ID" value="PTTG_29472-t43_1-p1"/>
    <property type="gene ID" value="PTTG_29472"/>
</dbReference>
<reference evidence="2" key="1">
    <citation type="submission" date="2009-11" db="EMBL/GenBank/DDBJ databases">
        <authorList>
            <consortium name="The Broad Institute Genome Sequencing Platform"/>
            <person name="Ward D."/>
            <person name="Feldgarden M."/>
            <person name="Earl A."/>
            <person name="Young S.K."/>
            <person name="Zeng Q."/>
            <person name="Koehrsen M."/>
            <person name="Alvarado L."/>
            <person name="Berlin A."/>
            <person name="Bochicchio J."/>
            <person name="Borenstein D."/>
            <person name="Chapman S.B."/>
            <person name="Chen Z."/>
            <person name="Engels R."/>
            <person name="Freedman E."/>
            <person name="Gellesch M."/>
            <person name="Goldberg J."/>
            <person name="Griggs A."/>
            <person name="Gujja S."/>
            <person name="Heilman E."/>
            <person name="Heiman D."/>
            <person name="Hepburn T."/>
            <person name="Howarth C."/>
            <person name="Jen D."/>
            <person name="Larson L."/>
            <person name="Lewis B."/>
            <person name="Mehta T."/>
            <person name="Park D."/>
            <person name="Pearson M."/>
            <person name="Roberts A."/>
            <person name="Saif S."/>
            <person name="Shea T."/>
            <person name="Shenoy N."/>
            <person name="Sisk P."/>
            <person name="Stolte C."/>
            <person name="Sykes S."/>
            <person name="Thomson T."/>
            <person name="Walk T."/>
            <person name="White J."/>
            <person name="Yandava C."/>
            <person name="Izard J."/>
            <person name="Baranova O.V."/>
            <person name="Blanton J.M."/>
            <person name="Tanner A.C."/>
            <person name="Dewhirst F.E."/>
            <person name="Haas B."/>
            <person name="Nusbaum C."/>
            <person name="Birren B."/>
        </authorList>
    </citation>
    <scope>NUCLEOTIDE SEQUENCE [LARGE SCALE GENOMIC DNA]</scope>
    <source>
        <strain evidence="2">1-1 BBBD Race 1</strain>
    </source>
</reference>
<accession>A0A180G403</accession>
<keyword evidence="4" id="KW-1185">Reference proteome</keyword>
<reference evidence="2" key="2">
    <citation type="submission" date="2016-05" db="EMBL/GenBank/DDBJ databases">
        <title>Comparative analysis highlights variable genome content of wheat rusts and divergence of the mating loci.</title>
        <authorList>
            <person name="Cuomo C.A."/>
            <person name="Bakkeren G."/>
            <person name="Szabo L."/>
            <person name="Khalil H."/>
            <person name="Joly D."/>
            <person name="Goldberg J."/>
            <person name="Young S."/>
            <person name="Zeng Q."/>
            <person name="Fellers J."/>
        </authorList>
    </citation>
    <scope>NUCLEOTIDE SEQUENCE [LARGE SCALE GENOMIC DNA]</scope>
    <source>
        <strain evidence="2">1-1 BBBD Race 1</strain>
    </source>
</reference>
<gene>
    <name evidence="2" type="ORF">PTTG_29472</name>
</gene>
<name>A0A180G403_PUCT1</name>
<dbReference type="Proteomes" id="UP000005240">
    <property type="component" value="Unassembled WGS sequence"/>
</dbReference>
<evidence type="ECO:0000313" key="4">
    <source>
        <dbReference type="Proteomes" id="UP000005240"/>
    </source>
</evidence>
<feature type="region of interest" description="Disordered" evidence="1">
    <location>
        <begin position="28"/>
        <end position="70"/>
    </location>
</feature>
<feature type="compositionally biased region" description="Polar residues" evidence="1">
    <location>
        <begin position="32"/>
        <end position="48"/>
    </location>
</feature>
<evidence type="ECO:0000256" key="1">
    <source>
        <dbReference type="SAM" id="MobiDB-lite"/>
    </source>
</evidence>
<evidence type="ECO:0000313" key="3">
    <source>
        <dbReference type="EnsemblFungi" id="PTTG_29472-t43_1-p1"/>
    </source>
</evidence>
<reference evidence="3 4" key="3">
    <citation type="journal article" date="2017" name="G3 (Bethesda)">
        <title>Comparative analysis highlights variable genome content of wheat rusts and divergence of the mating loci.</title>
        <authorList>
            <person name="Cuomo C.A."/>
            <person name="Bakkeren G."/>
            <person name="Khalil H.B."/>
            <person name="Panwar V."/>
            <person name="Joly D."/>
            <person name="Linning R."/>
            <person name="Sakthikumar S."/>
            <person name="Song X."/>
            <person name="Adiconis X."/>
            <person name="Fan L."/>
            <person name="Goldberg J.M."/>
            <person name="Levin J.Z."/>
            <person name="Young S."/>
            <person name="Zeng Q."/>
            <person name="Anikster Y."/>
            <person name="Bruce M."/>
            <person name="Wang M."/>
            <person name="Yin C."/>
            <person name="McCallum B."/>
            <person name="Szabo L.J."/>
            <person name="Hulbert S."/>
            <person name="Chen X."/>
            <person name="Fellers J.P."/>
        </authorList>
    </citation>
    <scope>NUCLEOTIDE SEQUENCE</scope>
    <source>
        <strain evidence="3">isolate 1-1 / race 1 (BBBD)</strain>
        <strain evidence="4">Isolate 1-1 / race 1 (BBBD)</strain>
    </source>
</reference>
<dbReference type="VEuPathDB" id="FungiDB:PTTG_29472"/>